<dbReference type="Proteomes" id="UP001589691">
    <property type="component" value="Unassembled WGS sequence"/>
</dbReference>
<dbReference type="InterPro" id="IPR028098">
    <property type="entry name" value="Glyco_trans_4-like_N"/>
</dbReference>
<protein>
    <submittedName>
        <fullName evidence="3">Glycosyltransferase family 4 protein</fullName>
    </submittedName>
</protein>
<dbReference type="Pfam" id="PF00534">
    <property type="entry name" value="Glycos_transf_1"/>
    <property type="match status" value="1"/>
</dbReference>
<dbReference type="CDD" id="cd03808">
    <property type="entry name" value="GT4_CapM-like"/>
    <property type="match status" value="1"/>
</dbReference>
<evidence type="ECO:0000313" key="3">
    <source>
        <dbReference type="EMBL" id="MFB9769834.1"/>
    </source>
</evidence>
<feature type="domain" description="Glycosyltransferase subfamily 4-like N-terminal" evidence="2">
    <location>
        <begin position="12"/>
        <end position="176"/>
    </location>
</feature>
<dbReference type="SUPFAM" id="SSF53756">
    <property type="entry name" value="UDP-Glycosyltransferase/glycogen phosphorylase"/>
    <property type="match status" value="1"/>
</dbReference>
<sequence length="370" mass="41683">MKIMYVITQGTWGGAQSHVYLLIEQQVKEQREVWLVVGTEGRLTEQVKRNFPRVHVVVINQMCRRIAPFKDVKTVIKLRRLLKKVSPDLVHLHSAKAGTIGRLASKGIAPTVYTVHGWAFTVGVSKKRALMATFIERCLQPLTTHYICVSQFDYRLGKQKRLMNMHHNGEVIHNGVKALQKKAVVKDQSDQFLVTMAARFDVPKRQDLLIRAIANVPNRDQFKLILLGDGPKLNECKKIVAELGLESSVIFKGSVTNVQDYYAKSDAVALISDYEALPLCIVEGMALGLPIIASNVGGIPELCQANGVLVKNETRSITRALQKMMLNKTNCNTMGTLSKEMYQKEYTVKRMLLKTDAAYAEARNEWGRRY</sequence>
<reference evidence="3 4" key="1">
    <citation type="submission" date="2024-09" db="EMBL/GenBank/DDBJ databases">
        <authorList>
            <person name="Sun Q."/>
            <person name="Mori K."/>
        </authorList>
    </citation>
    <scope>NUCLEOTIDE SEQUENCE [LARGE SCALE GENOMIC DNA]</scope>
    <source>
        <strain evidence="3 4">TBRC 4576</strain>
    </source>
</reference>
<dbReference type="Gene3D" id="3.40.50.2000">
    <property type="entry name" value="Glycogen Phosphorylase B"/>
    <property type="match status" value="2"/>
</dbReference>
<gene>
    <name evidence="3" type="ORF">ACFFLI_08155</name>
</gene>
<comment type="caution">
    <text evidence="3">The sequence shown here is derived from an EMBL/GenBank/DDBJ whole genome shotgun (WGS) entry which is preliminary data.</text>
</comment>
<evidence type="ECO:0000259" key="1">
    <source>
        <dbReference type="Pfam" id="PF00534"/>
    </source>
</evidence>
<dbReference type="PANTHER" id="PTHR12526:SF630">
    <property type="entry name" value="GLYCOSYLTRANSFERASE"/>
    <property type="match status" value="1"/>
</dbReference>
<dbReference type="RefSeq" id="WP_137641555.1">
    <property type="nucleotide sequence ID" value="NZ_BJEA01000001.1"/>
</dbReference>
<dbReference type="InterPro" id="IPR001296">
    <property type="entry name" value="Glyco_trans_1"/>
</dbReference>
<keyword evidence="4" id="KW-1185">Reference proteome</keyword>
<dbReference type="PANTHER" id="PTHR12526">
    <property type="entry name" value="GLYCOSYLTRANSFERASE"/>
    <property type="match status" value="1"/>
</dbReference>
<accession>A0ABV5WUM6</accession>
<evidence type="ECO:0000259" key="2">
    <source>
        <dbReference type="Pfam" id="PF13439"/>
    </source>
</evidence>
<organism evidence="3 4">
    <name type="scientific">Lactiplantibacillus modestisalitolerans</name>
    <dbReference type="NCBI Taxonomy" id="1457219"/>
    <lineage>
        <taxon>Bacteria</taxon>
        <taxon>Bacillati</taxon>
        <taxon>Bacillota</taxon>
        <taxon>Bacilli</taxon>
        <taxon>Lactobacillales</taxon>
        <taxon>Lactobacillaceae</taxon>
        <taxon>Lactiplantibacillus</taxon>
    </lineage>
</organism>
<evidence type="ECO:0000313" key="4">
    <source>
        <dbReference type="Proteomes" id="UP001589691"/>
    </source>
</evidence>
<dbReference type="EMBL" id="JBHLZY010000020">
    <property type="protein sequence ID" value="MFB9769834.1"/>
    <property type="molecule type" value="Genomic_DNA"/>
</dbReference>
<name>A0ABV5WUM6_9LACO</name>
<feature type="domain" description="Glycosyl transferase family 1" evidence="1">
    <location>
        <begin position="184"/>
        <end position="336"/>
    </location>
</feature>
<dbReference type="Pfam" id="PF13439">
    <property type="entry name" value="Glyco_transf_4"/>
    <property type="match status" value="1"/>
</dbReference>
<proteinExistence type="predicted"/>